<dbReference type="InterPro" id="IPR053860">
    <property type="entry name" value="DUF6932"/>
</dbReference>
<proteinExistence type="predicted"/>
<name>A0A1X0D704_9MYCO</name>
<comment type="caution">
    <text evidence="1">The sequence shown here is derived from an EMBL/GenBank/DDBJ whole genome shotgun (WGS) entry which is preliminary data.</text>
</comment>
<dbReference type="AlphaFoldDB" id="A0A1X0D704"/>
<accession>A0A1X0D704</accession>
<dbReference type="EMBL" id="MVHS01000037">
    <property type="protein sequence ID" value="ORA68164.1"/>
    <property type="molecule type" value="Genomic_DNA"/>
</dbReference>
<dbReference type="Pfam" id="PF22014">
    <property type="entry name" value="DUF6932"/>
    <property type="match status" value="1"/>
</dbReference>
<keyword evidence="2" id="KW-1185">Reference proteome</keyword>
<reference evidence="1 2" key="1">
    <citation type="submission" date="2016-12" db="EMBL/GenBank/DDBJ databases">
        <title>The new phylogeny of genus Mycobacterium.</title>
        <authorList>
            <person name="Tortoli E."/>
            <person name="Trovato A."/>
            <person name="Cirillo D.M."/>
        </authorList>
    </citation>
    <scope>NUCLEOTIDE SEQUENCE [LARGE SCALE GENOMIC DNA]</scope>
    <source>
        <strain evidence="1 2">DSM 45130</strain>
    </source>
</reference>
<protein>
    <submittedName>
        <fullName evidence="1">Uncharacterized protein</fullName>
    </submittedName>
</protein>
<dbReference type="STRING" id="444597.BST26_14530"/>
<gene>
    <name evidence="1" type="ORF">BST26_14530</name>
</gene>
<dbReference type="Proteomes" id="UP000192801">
    <property type="component" value="Unassembled WGS sequence"/>
</dbReference>
<organism evidence="1 2">
    <name type="scientific">Mycolicibacterium insubricum</name>
    <dbReference type="NCBI Taxonomy" id="444597"/>
    <lineage>
        <taxon>Bacteria</taxon>
        <taxon>Bacillati</taxon>
        <taxon>Actinomycetota</taxon>
        <taxon>Actinomycetes</taxon>
        <taxon>Mycobacteriales</taxon>
        <taxon>Mycobacteriaceae</taxon>
        <taxon>Mycolicibacterium</taxon>
    </lineage>
</organism>
<evidence type="ECO:0000313" key="2">
    <source>
        <dbReference type="Proteomes" id="UP000192801"/>
    </source>
</evidence>
<dbReference type="RefSeq" id="WP_234805908.1">
    <property type="nucleotide sequence ID" value="NZ_AP022618.1"/>
</dbReference>
<evidence type="ECO:0000313" key="1">
    <source>
        <dbReference type="EMBL" id="ORA68164.1"/>
    </source>
</evidence>
<sequence length="182" mass="20336">MIPALDASTGALPVGRYPAQLAEIQAEFVDGKGSAREQVWNDWQKATALLQQHVAILATWVSGSFFTSKDAPDDIDCVYWVDYMALKIAQLNPASAHMVEVFSKKDQLRGLVGLRVDTFVVAWNCCPDITQAMPDTRDYWAARGHWDDFWARMRSGPKGAPAVRTDALPRRGYLEVIFDGFK</sequence>